<gene>
    <name evidence="4" type="ORF">NCTC11214_02216</name>
</gene>
<evidence type="ECO:0000256" key="2">
    <source>
        <dbReference type="ARBA" id="ARBA00023172"/>
    </source>
</evidence>
<dbReference type="InterPro" id="IPR011010">
    <property type="entry name" value="DNA_brk_join_enz"/>
</dbReference>
<dbReference type="RefSeq" id="WP_004957986.1">
    <property type="nucleotide sequence ID" value="NZ_LR134117.1"/>
</dbReference>
<sequence length="365" mass="41298">MAYYSIEKRQRADGTTRYRCTVGVKQGGKYIYRESKTFGRHQLAKTWGANRVTQIETDGVPGTGLSNDITVGGLLNKYINDPALGGKAGRTKTYVLNMLVDCDIASIKLADLQDHHIIDHCRDRAAAGAGPATVAHDLSYLSSVLSSAKPIYGIDYTRNPALEARPLALNMGLIGKSKRRNRRPASNELDQLLEGLRERAAKRQAIIPYVDLLNFSILSCMRIGEVCRIRWEDIDEKQKAVMVRDRKDPRKKVGNHMMVPLLGDAWEIVQRQPKTGELVFPYNSKSVSSGFQRVRDQLGIHDLRYHDMRREAASRLFEAGFSIEEVAQVTGHRNLNILWQVYTELYPKSLHEKFEQLQKSKLTTK</sequence>
<dbReference type="PANTHER" id="PTHR30349">
    <property type="entry name" value="PHAGE INTEGRASE-RELATED"/>
    <property type="match status" value="1"/>
</dbReference>
<evidence type="ECO:0000313" key="5">
    <source>
        <dbReference type="Proteomes" id="UP000281391"/>
    </source>
</evidence>
<proteinExistence type="predicted"/>
<accession>A0A3S4FMQ8</accession>
<dbReference type="InterPro" id="IPR002104">
    <property type="entry name" value="Integrase_catalytic"/>
</dbReference>
<dbReference type="Gene3D" id="1.10.443.10">
    <property type="entry name" value="Intergrase catalytic core"/>
    <property type="match status" value="1"/>
</dbReference>
<dbReference type="SUPFAM" id="SSF56349">
    <property type="entry name" value="DNA breaking-rejoining enzymes"/>
    <property type="match status" value="1"/>
</dbReference>
<keyword evidence="1" id="KW-0229">DNA integration</keyword>
<feature type="domain" description="Tyr recombinase" evidence="3">
    <location>
        <begin position="178"/>
        <end position="355"/>
    </location>
</feature>
<dbReference type="EMBL" id="LR134117">
    <property type="protein sequence ID" value="VDZ56765.1"/>
    <property type="molecule type" value="Genomic_DNA"/>
</dbReference>
<dbReference type="Proteomes" id="UP000281391">
    <property type="component" value="Chromosome"/>
</dbReference>
<dbReference type="CDD" id="cd00796">
    <property type="entry name" value="INT_Rci_Hp1_C"/>
    <property type="match status" value="1"/>
</dbReference>
<dbReference type="Pfam" id="PF00589">
    <property type="entry name" value="Phage_integrase"/>
    <property type="match status" value="1"/>
</dbReference>
<dbReference type="GO" id="GO:0015074">
    <property type="term" value="P:DNA integration"/>
    <property type="evidence" value="ECO:0007669"/>
    <property type="project" value="UniProtKB-KW"/>
</dbReference>
<evidence type="ECO:0000256" key="1">
    <source>
        <dbReference type="ARBA" id="ARBA00022908"/>
    </source>
</evidence>
<keyword evidence="2" id="KW-0233">DNA recombination</keyword>
<dbReference type="InterPro" id="IPR050090">
    <property type="entry name" value="Tyrosine_recombinase_XerCD"/>
</dbReference>
<dbReference type="KEGG" id="sof:NCTC11214_02216"/>
<dbReference type="PROSITE" id="PS51898">
    <property type="entry name" value="TYR_RECOMBINASE"/>
    <property type="match status" value="1"/>
</dbReference>
<name>A0A3S4FMQ8_SEROD</name>
<evidence type="ECO:0000259" key="3">
    <source>
        <dbReference type="PROSITE" id="PS51898"/>
    </source>
</evidence>
<reference evidence="4 5" key="1">
    <citation type="submission" date="2018-12" db="EMBL/GenBank/DDBJ databases">
        <authorList>
            <consortium name="Pathogen Informatics"/>
        </authorList>
    </citation>
    <scope>NUCLEOTIDE SEQUENCE [LARGE SCALE GENOMIC DNA]</scope>
    <source>
        <strain evidence="4 5">NCTC11214</strain>
    </source>
</reference>
<dbReference type="InterPro" id="IPR013762">
    <property type="entry name" value="Integrase-like_cat_sf"/>
</dbReference>
<dbReference type="GO" id="GO:0006310">
    <property type="term" value="P:DNA recombination"/>
    <property type="evidence" value="ECO:0007669"/>
    <property type="project" value="UniProtKB-KW"/>
</dbReference>
<protein>
    <submittedName>
        <fullName evidence="4">Site-specific tyrosine recombinase XerC</fullName>
    </submittedName>
</protein>
<dbReference type="PANTHER" id="PTHR30349:SF94">
    <property type="entry name" value="INTEGRASE_RECOMBINASE HI_1414-RELATED"/>
    <property type="match status" value="1"/>
</dbReference>
<dbReference type="AlphaFoldDB" id="A0A3S4FMQ8"/>
<organism evidence="4 5">
    <name type="scientific">Serratia odorifera</name>
    <dbReference type="NCBI Taxonomy" id="618"/>
    <lineage>
        <taxon>Bacteria</taxon>
        <taxon>Pseudomonadati</taxon>
        <taxon>Pseudomonadota</taxon>
        <taxon>Gammaproteobacteria</taxon>
        <taxon>Enterobacterales</taxon>
        <taxon>Yersiniaceae</taxon>
        <taxon>Serratia</taxon>
    </lineage>
</organism>
<evidence type="ECO:0000313" key="4">
    <source>
        <dbReference type="EMBL" id="VDZ56765.1"/>
    </source>
</evidence>
<dbReference type="GO" id="GO:0003677">
    <property type="term" value="F:DNA binding"/>
    <property type="evidence" value="ECO:0007669"/>
    <property type="project" value="InterPro"/>
</dbReference>